<feature type="transmembrane region" description="Helical" evidence="7">
    <location>
        <begin position="75"/>
        <end position="93"/>
    </location>
</feature>
<dbReference type="InterPro" id="IPR003339">
    <property type="entry name" value="ABC/ECF_trnsptr_transmembrane"/>
</dbReference>
<dbReference type="RefSeq" id="WP_369667618.1">
    <property type="nucleotide sequence ID" value="NZ_JBDKXB010000017.1"/>
</dbReference>
<evidence type="ECO:0000256" key="3">
    <source>
        <dbReference type="ARBA" id="ARBA00022475"/>
    </source>
</evidence>
<accession>A0ABV4BFC0</accession>
<comment type="subcellular location">
    <subcellularLocation>
        <location evidence="1">Cell membrane</location>
        <topology evidence="1">Multi-pass membrane protein</topology>
    </subcellularLocation>
</comment>
<evidence type="ECO:0000256" key="6">
    <source>
        <dbReference type="ARBA" id="ARBA00023136"/>
    </source>
</evidence>
<feature type="transmembrane region" description="Helical" evidence="7">
    <location>
        <begin position="50"/>
        <end position="68"/>
    </location>
</feature>
<feature type="transmembrane region" description="Helical" evidence="7">
    <location>
        <begin position="113"/>
        <end position="135"/>
    </location>
</feature>
<dbReference type="Pfam" id="PF02361">
    <property type="entry name" value="CbiQ"/>
    <property type="match status" value="1"/>
</dbReference>
<keyword evidence="9" id="KW-1185">Reference proteome</keyword>
<evidence type="ECO:0000313" key="9">
    <source>
        <dbReference type="Proteomes" id="UP001564408"/>
    </source>
</evidence>
<keyword evidence="3" id="KW-1003">Cell membrane</keyword>
<dbReference type="NCBIfam" id="TIGR02454">
    <property type="entry name" value="ECF_T_CbiQ"/>
    <property type="match status" value="1"/>
</dbReference>
<evidence type="ECO:0000256" key="2">
    <source>
        <dbReference type="ARBA" id="ARBA00008564"/>
    </source>
</evidence>
<dbReference type="Proteomes" id="UP001564408">
    <property type="component" value="Unassembled WGS sequence"/>
</dbReference>
<dbReference type="EMBL" id="JBDKXB010000017">
    <property type="protein sequence ID" value="MEY6433235.1"/>
    <property type="molecule type" value="Genomic_DNA"/>
</dbReference>
<sequence length="263" mass="28490">MAIGSDSSGSLLDTGARAMGPLVALDPRVRILAALFFAVSVVTLSDTPALLAAVGVAFLVAALAGLRWRTVARRLLVVDMLMLFILASLPFSVPGTPILEWHGLVASAEGFEQAIHILLKANAILLASLGLVGALDGTTLGRSLARLRMPPALVHLLLFTVRYLDVIGREYARLRTAMRVRGFQPGNNWHTYRTLGYLVGMLLVRSLERSERILAAMRCRGFTGQILLLDTLRFRPIDALFAGLVILVCAALLSFDAWFGGFH</sequence>
<evidence type="ECO:0000256" key="5">
    <source>
        <dbReference type="ARBA" id="ARBA00022989"/>
    </source>
</evidence>
<gene>
    <name evidence="8" type="primary">cbiQ</name>
    <name evidence="8" type="ORF">ABC977_12565</name>
</gene>
<evidence type="ECO:0000256" key="4">
    <source>
        <dbReference type="ARBA" id="ARBA00022692"/>
    </source>
</evidence>
<keyword evidence="6 7" id="KW-0472">Membrane</keyword>
<dbReference type="PANTHER" id="PTHR34857">
    <property type="entry name" value="SLL0384 PROTEIN"/>
    <property type="match status" value="1"/>
</dbReference>
<dbReference type="PANTHER" id="PTHR34857:SF2">
    <property type="entry name" value="SLL0384 PROTEIN"/>
    <property type="match status" value="1"/>
</dbReference>
<reference evidence="8 9" key="1">
    <citation type="submission" date="2024-05" db="EMBL/GenBank/DDBJ databases">
        <title>Genome Sequence and Characterization of the New Strain Purple Sulfur Bacterium of Genus Thioalkalicoccus.</title>
        <authorList>
            <person name="Bryantseva I.A."/>
            <person name="Kyndt J.A."/>
            <person name="Imhoff J.F."/>
        </authorList>
    </citation>
    <scope>NUCLEOTIDE SEQUENCE [LARGE SCALE GENOMIC DNA]</scope>
    <source>
        <strain evidence="8 9">Um2</strain>
    </source>
</reference>
<keyword evidence="4 7" id="KW-0812">Transmembrane</keyword>
<evidence type="ECO:0000256" key="1">
    <source>
        <dbReference type="ARBA" id="ARBA00004651"/>
    </source>
</evidence>
<organism evidence="8 9">
    <name type="scientific">Thioalkalicoccus limnaeus</name>
    <dbReference type="NCBI Taxonomy" id="120681"/>
    <lineage>
        <taxon>Bacteria</taxon>
        <taxon>Pseudomonadati</taxon>
        <taxon>Pseudomonadota</taxon>
        <taxon>Gammaproteobacteria</taxon>
        <taxon>Chromatiales</taxon>
        <taxon>Chromatiaceae</taxon>
        <taxon>Thioalkalicoccus</taxon>
    </lineage>
</organism>
<dbReference type="InterPro" id="IPR012809">
    <property type="entry name" value="ECF_CbiQ"/>
</dbReference>
<keyword evidence="5 7" id="KW-1133">Transmembrane helix</keyword>
<dbReference type="CDD" id="cd16914">
    <property type="entry name" value="EcfT"/>
    <property type="match status" value="1"/>
</dbReference>
<comment type="similarity">
    <text evidence="2">Belongs to the CbiQ family.</text>
</comment>
<feature type="transmembrane region" description="Helical" evidence="7">
    <location>
        <begin position="239"/>
        <end position="259"/>
    </location>
</feature>
<evidence type="ECO:0000256" key="7">
    <source>
        <dbReference type="SAM" id="Phobius"/>
    </source>
</evidence>
<dbReference type="InterPro" id="IPR051611">
    <property type="entry name" value="ECF_transporter_component"/>
</dbReference>
<evidence type="ECO:0000313" key="8">
    <source>
        <dbReference type="EMBL" id="MEY6433235.1"/>
    </source>
</evidence>
<proteinExistence type="inferred from homology"/>
<comment type="caution">
    <text evidence="8">The sequence shown here is derived from an EMBL/GenBank/DDBJ whole genome shotgun (WGS) entry which is preliminary data.</text>
</comment>
<protein>
    <submittedName>
        <fullName evidence="8">Cobalt ECF transporter T component CbiQ</fullName>
    </submittedName>
</protein>
<name>A0ABV4BFC0_9GAMM</name>